<evidence type="ECO:0000313" key="1">
    <source>
        <dbReference type="EMBL" id="GGX06259.1"/>
    </source>
</evidence>
<reference evidence="2" key="1">
    <citation type="journal article" date="2019" name="Int. J. Syst. Evol. Microbiol.">
        <title>The Global Catalogue of Microorganisms (GCM) 10K type strain sequencing project: providing services to taxonomists for standard genome sequencing and annotation.</title>
        <authorList>
            <consortium name="The Broad Institute Genomics Platform"/>
            <consortium name="The Broad Institute Genome Sequencing Center for Infectious Disease"/>
            <person name="Wu L."/>
            <person name="Ma J."/>
        </authorList>
    </citation>
    <scope>NUCLEOTIDE SEQUENCE [LARGE SCALE GENOMIC DNA]</scope>
    <source>
        <strain evidence="2">KCTC 23916</strain>
    </source>
</reference>
<comment type="caution">
    <text evidence="1">The sequence shown here is derived from an EMBL/GenBank/DDBJ whole genome shotgun (WGS) entry which is preliminary data.</text>
</comment>
<sequence>MLIPTPNRLRIKIVLADEKSDGDFDWGAFGIVNLSLRFEKRGKIHIHYKYI</sequence>
<proteinExistence type="predicted"/>
<evidence type="ECO:0000313" key="2">
    <source>
        <dbReference type="Proteomes" id="UP000620127"/>
    </source>
</evidence>
<dbReference type="Proteomes" id="UP000620127">
    <property type="component" value="Unassembled WGS sequence"/>
</dbReference>
<organism evidence="1 2">
    <name type="scientific">Undibacterium macrobrachii</name>
    <dbReference type="NCBI Taxonomy" id="1119058"/>
    <lineage>
        <taxon>Bacteria</taxon>
        <taxon>Pseudomonadati</taxon>
        <taxon>Pseudomonadota</taxon>
        <taxon>Betaproteobacteria</taxon>
        <taxon>Burkholderiales</taxon>
        <taxon>Oxalobacteraceae</taxon>
        <taxon>Undibacterium</taxon>
    </lineage>
</organism>
<dbReference type="EMBL" id="BMYT01000001">
    <property type="protein sequence ID" value="GGX06259.1"/>
    <property type="molecule type" value="Genomic_DNA"/>
</dbReference>
<gene>
    <name evidence="1" type="ORF">GCM10011282_10810</name>
</gene>
<name>A0ABQ2X9N9_9BURK</name>
<keyword evidence="2" id="KW-1185">Reference proteome</keyword>
<protein>
    <submittedName>
        <fullName evidence="1">Uncharacterized protein</fullName>
    </submittedName>
</protein>
<accession>A0ABQ2X9N9</accession>